<dbReference type="EMBL" id="QGHD01000005">
    <property type="protein sequence ID" value="PWL03500.1"/>
    <property type="molecule type" value="Genomic_DNA"/>
</dbReference>
<name>A0ABX5LQ62_9BACT</name>
<sequence length="100" mass="11631">MKKRMTDEEIERIASYYENQTEEEADAELKWAEKNDLVVKGPTPFNEASKILSTKYKAYLKRQEKNKLKIGTNLDVAVVEELKKRVAHLGMPNTMKIIKM</sequence>
<evidence type="ECO:0000313" key="2">
    <source>
        <dbReference type="Proteomes" id="UP000245523"/>
    </source>
</evidence>
<protein>
    <submittedName>
        <fullName evidence="1">Uncharacterized protein</fullName>
    </submittedName>
</protein>
<dbReference type="RefSeq" id="WP_106198024.1">
    <property type="nucleotide sequence ID" value="NZ_QGHD01000005.1"/>
</dbReference>
<reference evidence="1 2" key="1">
    <citation type="submission" date="2018-05" db="EMBL/GenBank/DDBJ databases">
        <title>Animal gut microbial communities from fecal samples from Wisconsin, USA.</title>
        <authorList>
            <person name="Neumann A."/>
        </authorList>
    </citation>
    <scope>NUCLEOTIDE SEQUENCE [LARGE SCALE GENOMIC DNA]</scope>
    <source>
        <strain evidence="1 2">UWS4</strain>
    </source>
</reference>
<organism evidence="1 2">
    <name type="scientific">Hallerella porci</name>
    <dbReference type="NCBI Taxonomy" id="1945871"/>
    <lineage>
        <taxon>Bacteria</taxon>
        <taxon>Pseudomonadati</taxon>
        <taxon>Fibrobacterota</taxon>
        <taxon>Fibrobacteria</taxon>
        <taxon>Fibrobacterales</taxon>
        <taxon>Fibrobacteraceae</taxon>
        <taxon>Hallerella</taxon>
    </lineage>
</organism>
<accession>A0ABX5LQ62</accession>
<gene>
    <name evidence="1" type="ORF">B0H50_10542</name>
</gene>
<keyword evidence="2" id="KW-1185">Reference proteome</keyword>
<proteinExistence type="predicted"/>
<comment type="caution">
    <text evidence="1">The sequence shown here is derived from an EMBL/GenBank/DDBJ whole genome shotgun (WGS) entry which is preliminary data.</text>
</comment>
<dbReference type="Proteomes" id="UP000245523">
    <property type="component" value="Unassembled WGS sequence"/>
</dbReference>
<evidence type="ECO:0000313" key="1">
    <source>
        <dbReference type="EMBL" id="PWL03500.1"/>
    </source>
</evidence>